<accession>A0ABQ2A2I4</accession>
<evidence type="ECO:0000313" key="1">
    <source>
        <dbReference type="EMBL" id="GGH84926.1"/>
    </source>
</evidence>
<gene>
    <name evidence="1" type="ORF">GCM10011495_17980</name>
</gene>
<reference evidence="2" key="1">
    <citation type="journal article" date="2019" name="Int. J. Syst. Evol. Microbiol.">
        <title>The Global Catalogue of Microorganisms (GCM) 10K type strain sequencing project: providing services to taxonomists for standard genome sequencing and annotation.</title>
        <authorList>
            <consortium name="The Broad Institute Genomics Platform"/>
            <consortium name="The Broad Institute Genome Sequencing Center for Infectious Disease"/>
            <person name="Wu L."/>
            <person name="Ma J."/>
        </authorList>
    </citation>
    <scope>NUCLEOTIDE SEQUENCE [LARGE SCALE GENOMIC DNA]</scope>
    <source>
        <strain evidence="2">CGMCC 1.14966</strain>
    </source>
</reference>
<dbReference type="Proteomes" id="UP000637774">
    <property type="component" value="Unassembled WGS sequence"/>
</dbReference>
<dbReference type="EMBL" id="BMGY01000013">
    <property type="protein sequence ID" value="GGH84926.1"/>
    <property type="molecule type" value="Genomic_DNA"/>
</dbReference>
<name>A0ABQ2A2I4_9BACT</name>
<protein>
    <submittedName>
        <fullName evidence="1">Uncharacterized protein</fullName>
    </submittedName>
</protein>
<proteinExistence type="predicted"/>
<keyword evidence="2" id="KW-1185">Reference proteome</keyword>
<sequence>MLQGDAVRVGRLSAVGAILVGQGRAAVEAGVLGQWAAAGGIFKGVGGYYRRQRCGVIERQKGRVSEKKPGKYLESQYWKWRM</sequence>
<organism evidence="1 2">
    <name type="scientific">Hymenobacter frigidus</name>
    <dbReference type="NCBI Taxonomy" id="1524095"/>
    <lineage>
        <taxon>Bacteria</taxon>
        <taxon>Pseudomonadati</taxon>
        <taxon>Bacteroidota</taxon>
        <taxon>Cytophagia</taxon>
        <taxon>Cytophagales</taxon>
        <taxon>Hymenobacteraceae</taxon>
        <taxon>Hymenobacter</taxon>
    </lineage>
</organism>
<evidence type="ECO:0000313" key="2">
    <source>
        <dbReference type="Proteomes" id="UP000637774"/>
    </source>
</evidence>
<comment type="caution">
    <text evidence="1">The sequence shown here is derived from an EMBL/GenBank/DDBJ whole genome shotgun (WGS) entry which is preliminary data.</text>
</comment>